<dbReference type="PANTHER" id="PTHR23535:SF2">
    <property type="entry name" value="SUGAR EFFLUX TRANSPORTER A-RELATED"/>
    <property type="match status" value="1"/>
</dbReference>
<dbReference type="AlphaFoldDB" id="A0A9X1NQM5"/>
<dbReference type="GO" id="GO:0005886">
    <property type="term" value="C:plasma membrane"/>
    <property type="evidence" value="ECO:0007669"/>
    <property type="project" value="UniProtKB-SubCell"/>
</dbReference>
<keyword evidence="10" id="KW-1185">Reference proteome</keyword>
<keyword evidence="7 8" id="KW-0472">Membrane</keyword>
<dbReference type="Gene3D" id="1.20.1250.20">
    <property type="entry name" value="MFS general substrate transporter like domains"/>
    <property type="match status" value="2"/>
</dbReference>
<feature type="transmembrane region" description="Helical" evidence="8">
    <location>
        <begin position="106"/>
        <end position="127"/>
    </location>
</feature>
<feature type="transmembrane region" description="Helical" evidence="8">
    <location>
        <begin position="346"/>
        <end position="367"/>
    </location>
</feature>
<feature type="transmembrane region" description="Helical" evidence="8">
    <location>
        <begin position="12"/>
        <end position="30"/>
    </location>
</feature>
<dbReference type="Pfam" id="PF07690">
    <property type="entry name" value="MFS_1"/>
    <property type="match status" value="1"/>
</dbReference>
<feature type="transmembrane region" description="Helical" evidence="8">
    <location>
        <begin position="82"/>
        <end position="100"/>
    </location>
</feature>
<dbReference type="GO" id="GO:0022857">
    <property type="term" value="F:transmembrane transporter activity"/>
    <property type="evidence" value="ECO:0007669"/>
    <property type="project" value="InterPro"/>
</dbReference>
<dbReference type="PANTHER" id="PTHR23535">
    <property type="entry name" value="SUGAR EFFLUX TRANSPORTER A-RELATED"/>
    <property type="match status" value="1"/>
</dbReference>
<feature type="transmembrane region" description="Helical" evidence="8">
    <location>
        <begin position="258"/>
        <end position="276"/>
    </location>
</feature>
<keyword evidence="3" id="KW-1003">Cell membrane</keyword>
<protein>
    <submittedName>
        <fullName evidence="9">MFS transporter</fullName>
    </submittedName>
</protein>
<dbReference type="InterPro" id="IPR011701">
    <property type="entry name" value="MFS"/>
</dbReference>
<feature type="transmembrane region" description="Helical" evidence="8">
    <location>
        <begin position="288"/>
        <end position="306"/>
    </location>
</feature>
<feature type="transmembrane region" description="Helical" evidence="8">
    <location>
        <begin position="148"/>
        <end position="166"/>
    </location>
</feature>
<proteinExistence type="predicted"/>
<dbReference type="EMBL" id="JAJOZR010000005">
    <property type="protein sequence ID" value="MCD7109367.1"/>
    <property type="molecule type" value="Genomic_DNA"/>
</dbReference>
<feature type="transmembrane region" description="Helical" evidence="8">
    <location>
        <begin position="222"/>
        <end position="238"/>
    </location>
</feature>
<name>A0A9X1NQM5_9HYPH</name>
<feature type="transmembrane region" description="Helical" evidence="8">
    <location>
        <begin position="172"/>
        <end position="193"/>
    </location>
</feature>
<keyword evidence="4" id="KW-0762">Sugar transport</keyword>
<keyword evidence="6 8" id="KW-1133">Transmembrane helix</keyword>
<dbReference type="Proteomes" id="UP001139089">
    <property type="component" value="Unassembled WGS sequence"/>
</dbReference>
<sequence length="403" mass="42189">MSLSIATALRDPSLRVSALAIFFFGFSGAATQPYQSIIGIRELGLTDGGYASLMFAAAAVSVTASVLMGIFADRLGDYRTSILYVALFGISGFALVYLSATITAFVIAKLVLLPVFGALNSLIFANVRAASAELSQSQLVAVNATMRATISLSWVLVPGIVGIALAGSQSMLPAYLIAALAAGVCFILAAFYLPRPLPLGDRDDVARYRVLASLREVVSPRVALRLLAIALICSMLFVNDAVRSLIITGKAGGTVRDIGIVVGIVALLEIVFILFWSAAERRITSLRSLVIGATLYAVYMALQGMATQTWHIYAQTIISGIAAAAIISLPITYLQDLIADRPGLGSSLIAVNMFLSAGISAVVFAAGTRLGDYGFTSILGGFIGLAGVILLVVLDGRKGRPKA</sequence>
<evidence type="ECO:0000256" key="5">
    <source>
        <dbReference type="ARBA" id="ARBA00022692"/>
    </source>
</evidence>
<evidence type="ECO:0000313" key="9">
    <source>
        <dbReference type="EMBL" id="MCD7109367.1"/>
    </source>
</evidence>
<organism evidence="9 10">
    <name type="scientific">Rhizobium quercicola</name>
    <dbReference type="NCBI Taxonomy" id="2901226"/>
    <lineage>
        <taxon>Bacteria</taxon>
        <taxon>Pseudomonadati</taxon>
        <taxon>Pseudomonadota</taxon>
        <taxon>Alphaproteobacteria</taxon>
        <taxon>Hyphomicrobiales</taxon>
        <taxon>Rhizobiaceae</taxon>
        <taxon>Rhizobium/Agrobacterium group</taxon>
        <taxon>Rhizobium</taxon>
    </lineage>
</organism>
<evidence type="ECO:0000256" key="2">
    <source>
        <dbReference type="ARBA" id="ARBA00022448"/>
    </source>
</evidence>
<feature type="transmembrane region" description="Helical" evidence="8">
    <location>
        <begin position="312"/>
        <end position="334"/>
    </location>
</feature>
<evidence type="ECO:0000256" key="7">
    <source>
        <dbReference type="ARBA" id="ARBA00023136"/>
    </source>
</evidence>
<dbReference type="SUPFAM" id="SSF103473">
    <property type="entry name" value="MFS general substrate transporter"/>
    <property type="match status" value="1"/>
</dbReference>
<feature type="transmembrane region" description="Helical" evidence="8">
    <location>
        <begin position="373"/>
        <end position="394"/>
    </location>
</feature>
<evidence type="ECO:0000256" key="6">
    <source>
        <dbReference type="ARBA" id="ARBA00022989"/>
    </source>
</evidence>
<evidence type="ECO:0000256" key="3">
    <source>
        <dbReference type="ARBA" id="ARBA00022475"/>
    </source>
</evidence>
<keyword evidence="5 8" id="KW-0812">Transmembrane</keyword>
<dbReference type="RefSeq" id="WP_231813902.1">
    <property type="nucleotide sequence ID" value="NZ_JAJOZR010000005.1"/>
</dbReference>
<keyword evidence="2" id="KW-0813">Transport</keyword>
<evidence type="ECO:0000256" key="4">
    <source>
        <dbReference type="ARBA" id="ARBA00022597"/>
    </source>
</evidence>
<feature type="transmembrane region" description="Helical" evidence="8">
    <location>
        <begin position="50"/>
        <end position="70"/>
    </location>
</feature>
<gene>
    <name evidence="9" type="ORF">LRX75_09935</name>
</gene>
<evidence type="ECO:0000256" key="1">
    <source>
        <dbReference type="ARBA" id="ARBA00004651"/>
    </source>
</evidence>
<accession>A0A9X1NQM5</accession>
<comment type="subcellular location">
    <subcellularLocation>
        <location evidence="1">Cell membrane</location>
        <topology evidence="1">Multi-pass membrane protein</topology>
    </subcellularLocation>
</comment>
<dbReference type="InterPro" id="IPR036259">
    <property type="entry name" value="MFS_trans_sf"/>
</dbReference>
<evidence type="ECO:0000313" key="10">
    <source>
        <dbReference type="Proteomes" id="UP001139089"/>
    </source>
</evidence>
<evidence type="ECO:0000256" key="8">
    <source>
        <dbReference type="SAM" id="Phobius"/>
    </source>
</evidence>
<reference evidence="9" key="1">
    <citation type="submission" date="2021-12" db="EMBL/GenBank/DDBJ databases">
        <authorList>
            <person name="Li Y."/>
        </authorList>
    </citation>
    <scope>NUCLEOTIDE SEQUENCE</scope>
    <source>
        <strain evidence="9">DKSPLA3</strain>
    </source>
</reference>
<comment type="caution">
    <text evidence="9">The sequence shown here is derived from an EMBL/GenBank/DDBJ whole genome shotgun (WGS) entry which is preliminary data.</text>
</comment>